<name>A0ABX9QP06_9BACT</name>
<dbReference type="Pfam" id="PF12146">
    <property type="entry name" value="Hydrolase_4"/>
    <property type="match status" value="1"/>
</dbReference>
<evidence type="ECO:0000313" key="2">
    <source>
        <dbReference type="EMBL" id="RKI12794.1"/>
    </source>
</evidence>
<dbReference type="Proteomes" id="UP000278907">
    <property type="component" value="Unassembled WGS sequence"/>
</dbReference>
<dbReference type="InterPro" id="IPR029058">
    <property type="entry name" value="AB_hydrolase_fold"/>
</dbReference>
<keyword evidence="3" id="KW-1185">Reference proteome</keyword>
<comment type="caution">
    <text evidence="2">The sequence shown here is derived from an EMBL/GenBank/DDBJ whole genome shotgun (WGS) entry which is preliminary data.</text>
</comment>
<feature type="domain" description="Serine aminopeptidase S33" evidence="1">
    <location>
        <begin position="78"/>
        <end position="313"/>
    </location>
</feature>
<dbReference type="InterPro" id="IPR000073">
    <property type="entry name" value="AB_hydrolase_1"/>
</dbReference>
<dbReference type="InterPro" id="IPR051044">
    <property type="entry name" value="MAG_DAG_Lipase"/>
</dbReference>
<organism evidence="2 3">
    <name type="scientific">Corallococcus praedator</name>
    <dbReference type="NCBI Taxonomy" id="2316724"/>
    <lineage>
        <taxon>Bacteria</taxon>
        <taxon>Pseudomonadati</taxon>
        <taxon>Myxococcota</taxon>
        <taxon>Myxococcia</taxon>
        <taxon>Myxococcales</taxon>
        <taxon>Cystobacterineae</taxon>
        <taxon>Myxococcaceae</taxon>
        <taxon>Corallococcus</taxon>
    </lineage>
</organism>
<dbReference type="SUPFAM" id="SSF53474">
    <property type="entry name" value="alpha/beta-Hydrolases"/>
    <property type="match status" value="1"/>
</dbReference>
<dbReference type="GO" id="GO:0016787">
    <property type="term" value="F:hydrolase activity"/>
    <property type="evidence" value="ECO:0007669"/>
    <property type="project" value="UniProtKB-KW"/>
</dbReference>
<dbReference type="EMBL" id="RAWI01000045">
    <property type="protein sequence ID" value="RKI12794.1"/>
    <property type="molecule type" value="Genomic_DNA"/>
</dbReference>
<protein>
    <submittedName>
        <fullName evidence="2">Alpha/beta hydrolase</fullName>
    </submittedName>
</protein>
<accession>A0ABX9QP06</accession>
<dbReference type="InterPro" id="IPR022742">
    <property type="entry name" value="Hydrolase_4"/>
</dbReference>
<dbReference type="Gene3D" id="3.40.50.1820">
    <property type="entry name" value="alpha/beta hydrolase"/>
    <property type="match status" value="1"/>
</dbReference>
<dbReference type="PANTHER" id="PTHR11614">
    <property type="entry name" value="PHOSPHOLIPASE-RELATED"/>
    <property type="match status" value="1"/>
</dbReference>
<keyword evidence="2" id="KW-0378">Hydrolase</keyword>
<dbReference type="PRINTS" id="PR00111">
    <property type="entry name" value="ABHYDROLASE"/>
</dbReference>
<evidence type="ECO:0000259" key="1">
    <source>
        <dbReference type="Pfam" id="PF12146"/>
    </source>
</evidence>
<sequence>MIRHLADVGLGTSWCIGPMNKPFPVVPFFTTLAALVLLQGCATATACRTRPSASPGFERTASDGMCLSSVRWEPPQPPVRGVVVLIHGLRDYSDRYGRLAEALQAQGFAVVAQDHRGHGHSGGDRQRLESMQQLVDDVDGVVQDARARHPGVPVMVFGHSMGGLIATHYVLQHASDVSGLILSGAGIVLPPGVSGFDTRLAKIFGTILPGLPAQDLDSQMFLHDGLEKEQFLADPLITHEKLPARSAKALIAGIEALEGKFQDLKLPLLVVHGGEDVITAIDGSRALVAQATSTDKRLIIYEGQRHDLAHEPDAAKVVGDIVGWVDDHVPPNAAATAAP</sequence>
<reference evidence="2 3" key="1">
    <citation type="submission" date="2018-09" db="EMBL/GenBank/DDBJ databases">
        <authorList>
            <person name="Livingstone P.G."/>
            <person name="Whitworth D.E."/>
        </authorList>
    </citation>
    <scope>NUCLEOTIDE SEQUENCE [LARGE SCALE GENOMIC DNA]</scope>
    <source>
        <strain evidence="2 3">CA031B</strain>
    </source>
</reference>
<proteinExistence type="predicted"/>
<gene>
    <name evidence="2" type="ORF">D7Y13_08605</name>
</gene>
<evidence type="ECO:0000313" key="3">
    <source>
        <dbReference type="Proteomes" id="UP000278907"/>
    </source>
</evidence>